<accession>A0L7S3</accession>
<reference evidence="3" key="1">
    <citation type="journal article" date="2009" name="Appl. Environ. Microbiol.">
        <title>Complete genome sequence of the chemolithoautotrophic marine magnetotactic coccus strain MC-1.</title>
        <authorList>
            <person name="Schubbe S."/>
            <person name="Williams T.J."/>
            <person name="Xie G."/>
            <person name="Kiss H.E."/>
            <person name="Brettin T.S."/>
            <person name="Martinez D."/>
            <person name="Ross C.A."/>
            <person name="Schuler D."/>
            <person name="Cox B.L."/>
            <person name="Nealson K.H."/>
            <person name="Bazylinski D.A."/>
        </authorList>
    </citation>
    <scope>NUCLEOTIDE SEQUENCE [LARGE SCALE GENOMIC DNA]</scope>
    <source>
        <strain evidence="3">ATCC BAA-1437 / JCM 17883 / MC-1</strain>
    </source>
</reference>
<feature type="domain" description="DUF2249" evidence="1">
    <location>
        <begin position="46"/>
        <end position="110"/>
    </location>
</feature>
<dbReference type="Pfam" id="PF10006">
    <property type="entry name" value="DUF2249"/>
    <property type="match status" value="1"/>
</dbReference>
<organism evidence="2 3">
    <name type="scientific">Magnetococcus marinus (strain ATCC BAA-1437 / JCM 17883 / MC-1)</name>
    <dbReference type="NCBI Taxonomy" id="156889"/>
    <lineage>
        <taxon>Bacteria</taxon>
        <taxon>Pseudomonadati</taxon>
        <taxon>Pseudomonadota</taxon>
        <taxon>Magnetococcia</taxon>
        <taxon>Magnetococcales</taxon>
        <taxon>Magnetococcaceae</taxon>
        <taxon>Magnetococcus</taxon>
    </lineage>
</organism>
<protein>
    <recommendedName>
        <fullName evidence="1">DUF2249 domain-containing protein</fullName>
    </recommendedName>
</protein>
<dbReference type="InterPro" id="IPR018720">
    <property type="entry name" value="DUF2249"/>
</dbReference>
<dbReference type="SUPFAM" id="SSF64307">
    <property type="entry name" value="SirA-like"/>
    <property type="match status" value="1"/>
</dbReference>
<evidence type="ECO:0000313" key="3">
    <source>
        <dbReference type="Proteomes" id="UP000002586"/>
    </source>
</evidence>
<sequence>MSRQTDQHLPKQVACNHPCKPLPSPLRGSADIDPAWYENPTVHQVVDVRELPPPQPLSVILEAVVGLPVGKQLIVYHNRMPALLYPRLQERGLWADTQEDTAIGVVLIRIAHQPISANLQAID</sequence>
<dbReference type="EMBL" id="CP000471">
    <property type="protein sequence ID" value="ABK44016.1"/>
    <property type="molecule type" value="Genomic_DNA"/>
</dbReference>
<keyword evidence="3" id="KW-1185">Reference proteome</keyword>
<dbReference type="InterPro" id="IPR036868">
    <property type="entry name" value="TusA-like_sf"/>
</dbReference>
<dbReference type="Proteomes" id="UP000002586">
    <property type="component" value="Chromosome"/>
</dbReference>
<dbReference type="RefSeq" id="WP_011713167.1">
    <property type="nucleotide sequence ID" value="NC_008576.1"/>
</dbReference>
<dbReference type="AlphaFoldDB" id="A0L7S3"/>
<name>A0L7S3_MAGMM</name>
<dbReference type="HOGENOM" id="CLU_2012483_0_0_5"/>
<dbReference type="KEGG" id="mgm:Mmc1_1507"/>
<gene>
    <name evidence="2" type="ordered locus">Mmc1_1507</name>
</gene>
<reference evidence="2 3" key="2">
    <citation type="journal article" date="2012" name="Int. J. Syst. Evol. Microbiol.">
        <title>Magnetococcus marinus gen. nov., sp. nov., a marine, magnetotactic bacterium that represents a novel lineage (Magnetococcaceae fam. nov.; Magnetococcales ord. nov.) at the base of the Alphaproteobacteria.</title>
        <authorList>
            <person name="Bazylinski D.A."/>
            <person name="Williams T.J."/>
            <person name="Lefevre C.T."/>
            <person name="Berg R.J."/>
            <person name="Zhang C.L."/>
            <person name="Bowser S.S."/>
            <person name="Dean A.J."/>
            <person name="Beveridge T.J."/>
        </authorList>
    </citation>
    <scope>NUCLEOTIDE SEQUENCE [LARGE SCALE GENOMIC DNA]</scope>
    <source>
        <strain evidence="3">ATCC BAA-1437 / JCM 17883 / MC-1</strain>
    </source>
</reference>
<evidence type="ECO:0000313" key="2">
    <source>
        <dbReference type="EMBL" id="ABK44016.1"/>
    </source>
</evidence>
<dbReference type="OrthoDB" id="30295at2"/>
<proteinExistence type="predicted"/>
<evidence type="ECO:0000259" key="1">
    <source>
        <dbReference type="Pfam" id="PF10006"/>
    </source>
</evidence>